<evidence type="ECO:0000256" key="1">
    <source>
        <dbReference type="SAM" id="MobiDB-lite"/>
    </source>
</evidence>
<name>A0A1E4TRB1_PACTA</name>
<accession>A0A1E4TRB1</accession>
<proteinExistence type="predicted"/>
<organism evidence="2 3">
    <name type="scientific">Pachysolen tannophilus NRRL Y-2460</name>
    <dbReference type="NCBI Taxonomy" id="669874"/>
    <lineage>
        <taxon>Eukaryota</taxon>
        <taxon>Fungi</taxon>
        <taxon>Dikarya</taxon>
        <taxon>Ascomycota</taxon>
        <taxon>Saccharomycotina</taxon>
        <taxon>Pichiomycetes</taxon>
        <taxon>Pachysolenaceae</taxon>
        <taxon>Pachysolen</taxon>
    </lineage>
</organism>
<dbReference type="EMBL" id="KV454016">
    <property type="protein sequence ID" value="ODV94303.1"/>
    <property type="molecule type" value="Genomic_DNA"/>
</dbReference>
<feature type="region of interest" description="Disordered" evidence="1">
    <location>
        <begin position="27"/>
        <end position="91"/>
    </location>
</feature>
<protein>
    <submittedName>
        <fullName evidence="2">Uncharacterized protein</fullName>
    </submittedName>
</protein>
<keyword evidence="3" id="KW-1185">Reference proteome</keyword>
<evidence type="ECO:0000313" key="3">
    <source>
        <dbReference type="Proteomes" id="UP000094236"/>
    </source>
</evidence>
<evidence type="ECO:0000313" key="2">
    <source>
        <dbReference type="EMBL" id="ODV94303.1"/>
    </source>
</evidence>
<sequence length="198" mass="21834">MSTTIRTTEMSTINCKPFKEASLSIIADGSTSAGEELQETEECISLSSDSSDEESRVAETVEEIQEAENSDDSEEPQEIHSRSERPPLSIPKSHMIAASSNPRRTALLSPYILQNQLGSRFPYHSIHGIHQRQNLNCTPYYYHGPARCGMNSPYLQPPNNFLSSSLSSSSSTSSQQKDSADAGIQPVSSFFKKTCYKC</sequence>
<feature type="region of interest" description="Disordered" evidence="1">
    <location>
        <begin position="159"/>
        <end position="182"/>
    </location>
</feature>
<dbReference type="Proteomes" id="UP000094236">
    <property type="component" value="Unassembled WGS sequence"/>
</dbReference>
<gene>
    <name evidence="2" type="ORF">PACTADRAFT_35108</name>
</gene>
<reference evidence="3" key="1">
    <citation type="submission" date="2016-05" db="EMBL/GenBank/DDBJ databases">
        <title>Comparative genomics of biotechnologically important yeasts.</title>
        <authorList>
            <consortium name="DOE Joint Genome Institute"/>
            <person name="Riley R."/>
            <person name="Haridas S."/>
            <person name="Wolfe K.H."/>
            <person name="Lopes M.R."/>
            <person name="Hittinger C.T."/>
            <person name="Goker M."/>
            <person name="Salamov A."/>
            <person name="Wisecaver J."/>
            <person name="Long T.M."/>
            <person name="Aerts A.L."/>
            <person name="Barry K."/>
            <person name="Choi C."/>
            <person name="Clum A."/>
            <person name="Coughlan A.Y."/>
            <person name="Deshpande S."/>
            <person name="Douglass A.P."/>
            <person name="Hanson S.J."/>
            <person name="Klenk H.-P."/>
            <person name="Labutti K."/>
            <person name="Lapidus A."/>
            <person name="Lindquist E."/>
            <person name="Lipzen A."/>
            <person name="Meier-Kolthoff J.P."/>
            <person name="Ohm R.A."/>
            <person name="Otillar R.P."/>
            <person name="Pangilinan J."/>
            <person name="Peng Y."/>
            <person name="Rokas A."/>
            <person name="Rosa C.A."/>
            <person name="Scheuner C."/>
            <person name="Sibirny A.A."/>
            <person name="Slot J.C."/>
            <person name="Stielow J.B."/>
            <person name="Sun H."/>
            <person name="Kurtzman C.P."/>
            <person name="Blackwell M."/>
            <person name="Grigoriev I.V."/>
            <person name="Jeffries T.W."/>
        </authorList>
    </citation>
    <scope>NUCLEOTIDE SEQUENCE [LARGE SCALE GENOMIC DNA]</scope>
    <source>
        <strain evidence="3">NRRL Y-2460</strain>
    </source>
</reference>
<feature type="compositionally biased region" description="Acidic residues" evidence="1">
    <location>
        <begin position="60"/>
        <end position="76"/>
    </location>
</feature>
<feature type="compositionally biased region" description="Low complexity" evidence="1">
    <location>
        <begin position="162"/>
        <end position="174"/>
    </location>
</feature>
<dbReference type="AlphaFoldDB" id="A0A1E4TRB1"/>